<gene>
    <name evidence="1" type="ORF">IF651_06520</name>
</gene>
<dbReference type="PANTHER" id="PTHR38074">
    <property type="entry name" value="ALTERED INHERITANCE OF MITOCHONDRIA PROTEIN 24, MITOCHONDRIAL"/>
    <property type="match status" value="1"/>
</dbReference>
<dbReference type="EMBL" id="JACYHB010000004">
    <property type="protein sequence ID" value="MBD8078708.1"/>
    <property type="molecule type" value="Genomic_DNA"/>
</dbReference>
<reference evidence="1" key="2">
    <citation type="submission" date="2020-09" db="EMBL/GenBank/DDBJ databases">
        <authorList>
            <person name="Yu Y."/>
        </authorList>
    </citation>
    <scope>NUCLEOTIDE SEQUENCE</scope>
    <source>
        <strain evidence="1">KCTC 49039</strain>
    </source>
</reference>
<dbReference type="SUPFAM" id="SSF51219">
    <property type="entry name" value="TRAP-like"/>
    <property type="match status" value="1"/>
</dbReference>
<dbReference type="Pfam" id="PF01987">
    <property type="entry name" value="AIM24"/>
    <property type="match status" value="1"/>
</dbReference>
<accession>A0A927G8L4</accession>
<proteinExistence type="predicted"/>
<keyword evidence="2" id="KW-1185">Reference proteome</keyword>
<dbReference type="Gene3D" id="3.60.160.10">
    <property type="entry name" value="Mitochondrial biogenesis AIM24"/>
    <property type="match status" value="1"/>
</dbReference>
<dbReference type="RefSeq" id="WP_191828298.1">
    <property type="nucleotide sequence ID" value="NZ_JACYHB010000004.1"/>
</dbReference>
<dbReference type="InterPro" id="IPR016031">
    <property type="entry name" value="Trp_RNA-bd_attenuator-like_dom"/>
</dbReference>
<name>A0A927G8L4_9MICO</name>
<dbReference type="AlphaFoldDB" id="A0A927G8L4"/>
<protein>
    <submittedName>
        <fullName evidence="1">AIM24 family protein</fullName>
    </submittedName>
</protein>
<dbReference type="InterPro" id="IPR002838">
    <property type="entry name" value="AIM24"/>
</dbReference>
<dbReference type="Proteomes" id="UP000610846">
    <property type="component" value="Unassembled WGS sequence"/>
</dbReference>
<sequence>MRSSLLDHAERSVEPGSFQLQNDRMLKVDLSGTGGFFFAKQGSMVAYQGDVDFAYEGSGGIGKMFKKAFTGEGMSLMKVSGSGDVFLAQDADQVFVLHLEDEGITINGANVLAFESSLTWDINRVEGASMMSGGLFNTTFTGTGSIAVTAYGTPVVLGVDVPTFVDMQAAVLWSTSLQSSIRKTAKLGAAVGRGSGEAYQLALSGQGIVVVQASEGHPPPAQK</sequence>
<dbReference type="InterPro" id="IPR036983">
    <property type="entry name" value="AIM24_sf"/>
</dbReference>
<evidence type="ECO:0000313" key="2">
    <source>
        <dbReference type="Proteomes" id="UP000610846"/>
    </source>
</evidence>
<reference evidence="1" key="1">
    <citation type="journal article" date="2018" name="Curr. Microbiol.">
        <title>Cellulosimicrobium arenosum sp. nov., Isolated from Marine Sediment Sand.</title>
        <authorList>
            <person name="Oh M."/>
            <person name="Kim J.H."/>
            <person name="Yoon J.H."/>
            <person name="Schumann P."/>
            <person name="Kim W."/>
        </authorList>
    </citation>
    <scope>NUCLEOTIDE SEQUENCE</scope>
    <source>
        <strain evidence="1">KCTC 49039</strain>
    </source>
</reference>
<evidence type="ECO:0000313" key="1">
    <source>
        <dbReference type="EMBL" id="MBD8078708.1"/>
    </source>
</evidence>
<organism evidence="1 2">
    <name type="scientific">Cellulosimicrobium arenosum</name>
    <dbReference type="NCBI Taxonomy" id="2708133"/>
    <lineage>
        <taxon>Bacteria</taxon>
        <taxon>Bacillati</taxon>
        <taxon>Actinomycetota</taxon>
        <taxon>Actinomycetes</taxon>
        <taxon>Micrococcales</taxon>
        <taxon>Promicromonosporaceae</taxon>
        <taxon>Cellulosimicrobium</taxon>
    </lineage>
</organism>
<comment type="caution">
    <text evidence="1">The sequence shown here is derived from an EMBL/GenBank/DDBJ whole genome shotgun (WGS) entry which is preliminary data.</text>
</comment>
<dbReference type="PANTHER" id="PTHR38074:SF1">
    <property type="entry name" value="ALTERED INHERITANCE OF MITOCHONDRIA PROTEIN 24, MITOCHONDRIAL"/>
    <property type="match status" value="1"/>
</dbReference>